<sequence>MRQAVLRRWLRSDNLRASARRACPIVFMKHPKVKFKIDTAKDLRTFRAFVNDSKYDGGRSLRWGIFRKHPSVCRFMNDRKRVDAYIRSIYKKRAGDMAEALEFYRKQWKAKENVFFSLTDKLFPGFFWPKGKYIAYLTIWSMFPRFLEDKTFQIPFRYRRKKYVNVIIAHEMLHFIFYEWFYKQYPRYRQPRYNYFVWNVSEIFNVLIQDSYPWIRTFGMKTMPYPEHKKIIRRIGLAWAESRPVGRLVEDIILKVKKEPALRRFS</sequence>
<accession>A0A1G2CI66</accession>
<name>A0A1G2CI66_9BACT</name>
<reference evidence="1 2" key="1">
    <citation type="journal article" date="2016" name="Nat. Commun.">
        <title>Thousands of microbial genomes shed light on interconnected biogeochemical processes in an aquifer system.</title>
        <authorList>
            <person name="Anantharaman K."/>
            <person name="Brown C.T."/>
            <person name="Hug L.A."/>
            <person name="Sharon I."/>
            <person name="Castelle C.J."/>
            <person name="Probst A.J."/>
            <person name="Thomas B.C."/>
            <person name="Singh A."/>
            <person name="Wilkins M.J."/>
            <person name="Karaoz U."/>
            <person name="Brodie E.L."/>
            <person name="Williams K.H."/>
            <person name="Hubbard S.S."/>
            <person name="Banfield J.F."/>
        </authorList>
    </citation>
    <scope>NUCLEOTIDE SEQUENCE [LARGE SCALE GENOMIC DNA]</scope>
</reference>
<evidence type="ECO:0000313" key="2">
    <source>
        <dbReference type="Proteomes" id="UP000178495"/>
    </source>
</evidence>
<dbReference type="AlphaFoldDB" id="A0A1G2CI66"/>
<comment type="caution">
    <text evidence="1">The sequence shown here is derived from an EMBL/GenBank/DDBJ whole genome shotgun (WGS) entry which is preliminary data.</text>
</comment>
<evidence type="ECO:0000313" key="1">
    <source>
        <dbReference type="EMBL" id="OGZ01114.1"/>
    </source>
</evidence>
<gene>
    <name evidence="1" type="ORF">A3A43_00535</name>
</gene>
<dbReference type="Proteomes" id="UP000178495">
    <property type="component" value="Unassembled WGS sequence"/>
</dbReference>
<proteinExistence type="predicted"/>
<dbReference type="EMBL" id="MHLC01000021">
    <property type="protein sequence ID" value="OGZ01114.1"/>
    <property type="molecule type" value="Genomic_DNA"/>
</dbReference>
<protein>
    <submittedName>
        <fullName evidence="1">Uncharacterized protein</fullName>
    </submittedName>
</protein>
<organism evidence="1 2">
    <name type="scientific">Candidatus Liptonbacteria bacterium RIFCSPLOWO2_01_FULL_56_20</name>
    <dbReference type="NCBI Taxonomy" id="1798652"/>
    <lineage>
        <taxon>Bacteria</taxon>
        <taxon>Candidatus Liptoniibacteriota</taxon>
    </lineage>
</organism>
<dbReference type="STRING" id="1798652.A3A43_00535"/>